<dbReference type="InterPro" id="IPR020287">
    <property type="entry name" value="Tail_sheath_C"/>
</dbReference>
<protein>
    <recommendedName>
        <fullName evidence="7">Phage tail sheath protein</fullName>
    </recommendedName>
</protein>
<dbReference type="Gene3D" id="3.30.360.90">
    <property type="match status" value="1"/>
</dbReference>
<evidence type="ECO:0008006" key="7">
    <source>
        <dbReference type="Google" id="ProtNLM"/>
    </source>
</evidence>
<organism evidence="5 6">
    <name type="scientific">Cytobacillus purgationiresistens</name>
    <dbReference type="NCBI Taxonomy" id="863449"/>
    <lineage>
        <taxon>Bacteria</taxon>
        <taxon>Bacillati</taxon>
        <taxon>Bacillota</taxon>
        <taxon>Bacilli</taxon>
        <taxon>Bacillales</taxon>
        <taxon>Bacillaceae</taxon>
        <taxon>Cytobacillus</taxon>
    </lineage>
</organism>
<name>A0ABU0AFA0_9BACI</name>
<dbReference type="EMBL" id="JAUSUB010000006">
    <property type="protein sequence ID" value="MDQ0269938.1"/>
    <property type="molecule type" value="Genomic_DNA"/>
</dbReference>
<sequence>MAGGHWESQNKVRPGAYINFETNDLVATGVDARGAVAIPLALDWGATGVFTKVSPGSNLNQLFGRSLNELLPIREAFKATGEVIVYNLSGKGEKAKATSDTFSATAVHSGSDGNKITVTISLGLEGEATVKTHYDGVQVDLQEVSSSVDLTTNAYVTFSGELPEADETLTLSGGKTEKATNESYAAFAVGLDSQNFKVVAIGTEDESVKALFATKVKKWREDEGKNITLVTNNYNTADHEGIVSVKNYVVLDRNEIIEAKEAVYWYGAAYAIAGTSSLTYVEYPGAIDCERLSHEDIVKALKDGHIAFTFQQGMDGVDSVVIEQDINTFRSITAKKNQDFRKNKIIRTMDFVGNNVQHIYSRYFIGQVNNNEDGRNLFKGQIMTTVLDPLVQLGAIEAYNPDEFIIDQGMEKDAVTATLGLKFVDAMEKLYMTVECK</sequence>
<gene>
    <name evidence="5" type="ORF">J2S17_001810</name>
</gene>
<dbReference type="Proteomes" id="UP001238088">
    <property type="component" value="Unassembled WGS sequence"/>
</dbReference>
<evidence type="ECO:0000313" key="6">
    <source>
        <dbReference type="Proteomes" id="UP001238088"/>
    </source>
</evidence>
<feature type="domain" description="Tail sheath protein Gp18-like" evidence="4">
    <location>
        <begin position="33"/>
        <end position="88"/>
    </location>
</feature>
<evidence type="ECO:0000259" key="2">
    <source>
        <dbReference type="Pfam" id="PF04984"/>
    </source>
</evidence>
<dbReference type="Pfam" id="PF04984">
    <property type="entry name" value="Phage_sheath_1"/>
    <property type="match status" value="1"/>
</dbReference>
<dbReference type="RefSeq" id="WP_307473914.1">
    <property type="nucleotide sequence ID" value="NZ_JAUSUB010000006.1"/>
</dbReference>
<evidence type="ECO:0000259" key="4">
    <source>
        <dbReference type="Pfam" id="PF22671"/>
    </source>
</evidence>
<evidence type="ECO:0000256" key="1">
    <source>
        <dbReference type="ARBA" id="ARBA00008005"/>
    </source>
</evidence>
<keyword evidence="6" id="KW-1185">Reference proteome</keyword>
<proteinExistence type="inferred from homology"/>
<feature type="domain" description="Tail sheath protein C-terminal" evidence="3">
    <location>
        <begin position="336"/>
        <end position="436"/>
    </location>
</feature>
<dbReference type="Gene3D" id="3.40.50.11790">
    <property type="match status" value="1"/>
</dbReference>
<dbReference type="Pfam" id="PF17482">
    <property type="entry name" value="Phage_sheath_1C"/>
    <property type="match status" value="1"/>
</dbReference>
<evidence type="ECO:0000259" key="3">
    <source>
        <dbReference type="Pfam" id="PF17482"/>
    </source>
</evidence>
<dbReference type="InterPro" id="IPR035089">
    <property type="entry name" value="Phage_sheath_subtilisin"/>
</dbReference>
<reference evidence="5 6" key="1">
    <citation type="submission" date="2023-07" db="EMBL/GenBank/DDBJ databases">
        <title>Genomic Encyclopedia of Type Strains, Phase IV (KMG-IV): sequencing the most valuable type-strain genomes for metagenomic binning, comparative biology and taxonomic classification.</title>
        <authorList>
            <person name="Goeker M."/>
        </authorList>
    </citation>
    <scope>NUCLEOTIDE SEQUENCE [LARGE SCALE GENOMIC DNA]</scope>
    <source>
        <strain evidence="5 6">DSM 23494</strain>
    </source>
</reference>
<comment type="similarity">
    <text evidence="1">Belongs to the myoviridae tail sheath protein family.</text>
</comment>
<evidence type="ECO:0000313" key="5">
    <source>
        <dbReference type="EMBL" id="MDQ0269938.1"/>
    </source>
</evidence>
<dbReference type="InterPro" id="IPR054564">
    <property type="entry name" value="Gp18_domIII_N"/>
</dbReference>
<dbReference type="Gene3D" id="2.60.40.4290">
    <property type="match status" value="1"/>
</dbReference>
<accession>A0ABU0AFA0</accession>
<dbReference type="Gene3D" id="3.30.1370.220">
    <property type="match status" value="1"/>
</dbReference>
<feature type="domain" description="Tail sheath protein subtilisin-like" evidence="2">
    <location>
        <begin position="178"/>
        <end position="328"/>
    </location>
</feature>
<dbReference type="Gene3D" id="3.30.1490.360">
    <property type="match status" value="1"/>
</dbReference>
<dbReference type="Pfam" id="PF22671">
    <property type="entry name" value="Gp18_domIII_N"/>
    <property type="match status" value="1"/>
</dbReference>
<comment type="caution">
    <text evidence="5">The sequence shown here is derived from an EMBL/GenBank/DDBJ whole genome shotgun (WGS) entry which is preliminary data.</text>
</comment>